<evidence type="ECO:0000256" key="7">
    <source>
        <dbReference type="SAM" id="MobiDB-lite"/>
    </source>
</evidence>
<evidence type="ECO:0000256" key="5">
    <source>
        <dbReference type="ARBA" id="ARBA00022989"/>
    </source>
</evidence>
<dbReference type="InterPro" id="IPR036259">
    <property type="entry name" value="MFS_trans_sf"/>
</dbReference>
<dbReference type="GO" id="GO:0015293">
    <property type="term" value="F:symporter activity"/>
    <property type="evidence" value="ECO:0007669"/>
    <property type="project" value="UniProtKB-KW"/>
</dbReference>
<evidence type="ECO:0000313" key="10">
    <source>
        <dbReference type="EMBL" id="CAH0546865.1"/>
    </source>
</evidence>
<dbReference type="InterPro" id="IPR011701">
    <property type="entry name" value="MFS"/>
</dbReference>
<feature type="transmembrane region" description="Helical" evidence="8">
    <location>
        <begin position="467"/>
        <end position="485"/>
    </location>
</feature>
<dbReference type="SUPFAM" id="SSF103473">
    <property type="entry name" value="MFS general substrate transporter"/>
    <property type="match status" value="1"/>
</dbReference>
<comment type="subcellular location">
    <subcellularLocation>
        <location evidence="1">Membrane</location>
        <topology evidence="1">Multi-pass membrane protein</topology>
    </subcellularLocation>
</comment>
<feature type="transmembrane region" description="Helical" evidence="8">
    <location>
        <begin position="234"/>
        <end position="255"/>
    </location>
</feature>
<accession>A0A9P0F9F3</accession>
<feature type="transmembrane region" description="Helical" evidence="8">
    <location>
        <begin position="396"/>
        <end position="419"/>
    </location>
</feature>
<gene>
    <name evidence="10" type="ORF">MELIAE_LOCUS949</name>
</gene>
<keyword evidence="2" id="KW-0813">Transport</keyword>
<feature type="region of interest" description="Disordered" evidence="7">
    <location>
        <begin position="507"/>
        <end position="541"/>
    </location>
</feature>
<organism evidence="10 11">
    <name type="scientific">Brassicogethes aeneus</name>
    <name type="common">Rape pollen beetle</name>
    <name type="synonym">Meligethes aeneus</name>
    <dbReference type="NCBI Taxonomy" id="1431903"/>
    <lineage>
        <taxon>Eukaryota</taxon>
        <taxon>Metazoa</taxon>
        <taxon>Ecdysozoa</taxon>
        <taxon>Arthropoda</taxon>
        <taxon>Hexapoda</taxon>
        <taxon>Insecta</taxon>
        <taxon>Pterygota</taxon>
        <taxon>Neoptera</taxon>
        <taxon>Endopterygota</taxon>
        <taxon>Coleoptera</taxon>
        <taxon>Polyphaga</taxon>
        <taxon>Cucujiformia</taxon>
        <taxon>Nitidulidae</taxon>
        <taxon>Meligethinae</taxon>
        <taxon>Brassicogethes</taxon>
    </lineage>
</organism>
<dbReference type="AlphaFoldDB" id="A0A9P0F9F3"/>
<evidence type="ECO:0000256" key="2">
    <source>
        <dbReference type="ARBA" id="ARBA00022448"/>
    </source>
</evidence>
<dbReference type="Gene3D" id="1.20.1250.20">
    <property type="entry name" value="MFS general substrate transporter like domains"/>
    <property type="match status" value="2"/>
</dbReference>
<evidence type="ECO:0000256" key="8">
    <source>
        <dbReference type="SAM" id="Phobius"/>
    </source>
</evidence>
<feature type="transmembrane region" description="Helical" evidence="8">
    <location>
        <begin position="289"/>
        <end position="313"/>
    </location>
</feature>
<feature type="transmembrane region" description="Helical" evidence="8">
    <location>
        <begin position="206"/>
        <end position="228"/>
    </location>
</feature>
<dbReference type="GO" id="GO:0016020">
    <property type="term" value="C:membrane"/>
    <property type="evidence" value="ECO:0007669"/>
    <property type="project" value="UniProtKB-SubCell"/>
</dbReference>
<feature type="transmembrane region" description="Helical" evidence="8">
    <location>
        <begin position="431"/>
        <end position="455"/>
    </location>
</feature>
<dbReference type="OrthoDB" id="2985014at2759"/>
<keyword evidence="4" id="KW-0769">Symport</keyword>
<dbReference type="CDD" id="cd17318">
    <property type="entry name" value="MFS_SLC17"/>
    <property type="match status" value="1"/>
</dbReference>
<dbReference type="PANTHER" id="PTHR11662:SF79">
    <property type="entry name" value="NA[+]-DEPENDENT INORGANIC PHOSPHATE COTRANSPORTER, ISOFORM A"/>
    <property type="match status" value="1"/>
</dbReference>
<proteinExistence type="predicted"/>
<sequence length="541" mass="60821">MAQTSKVLQRGCCTSRNVLWYLVFFGFAVNYMVRMNLNIAIVSMIKARPKNNVTISSECLVNKLNGTLMTAQNNNLLNHTTESSLFYNTESNTPSIVNMPSKKEDKKFDWDEKIQSKILGSFFWVHWVLQIPGGILASKYGTKLVFGLSNFIGVILCFFIPWFANMGPIYLITFRCLQGFIMGSAWPSMHNMAARWIPPNERSSFITSYLGSSVGAALTYFMSGFIIDKWGWEAAFYICGVLGTLWFICWWSLIYDSPAEHPRISQWEKDHIINSIGDSYLKNKPPIPWIAILTSLPVIMNIIAQFGGAWGLFALSTYAPTYFRLIHGMSMKTTGLLSGMPHIFRMIWSYITSQIGDYLLRTNKISRTNVRKLGTALCNIGQGLFMMGLAHSGCNYSMAIVFVTTAIAIHGAVSTGPLANIVDISPNYASVILGIVNAAVAVTGFMTPIVAGYLTHNNQSVSQYQKFFWLAAALLFSSGFLYCLFADAKLQPWNSIETKKPEEERMVIKSNISERDQMERETERNKNKDGYQQVNETEADK</sequence>
<dbReference type="Proteomes" id="UP001154078">
    <property type="component" value="Chromosome 1"/>
</dbReference>
<evidence type="ECO:0000256" key="6">
    <source>
        <dbReference type="ARBA" id="ARBA00023136"/>
    </source>
</evidence>
<evidence type="ECO:0000256" key="3">
    <source>
        <dbReference type="ARBA" id="ARBA00022692"/>
    </source>
</evidence>
<name>A0A9P0F9F3_BRAAE</name>
<evidence type="ECO:0000259" key="9">
    <source>
        <dbReference type="PROSITE" id="PS50850"/>
    </source>
</evidence>
<keyword evidence="6 8" id="KW-0472">Membrane</keyword>
<dbReference type="Pfam" id="PF07690">
    <property type="entry name" value="MFS_1"/>
    <property type="match status" value="1"/>
</dbReference>
<evidence type="ECO:0000256" key="4">
    <source>
        <dbReference type="ARBA" id="ARBA00022847"/>
    </source>
</evidence>
<keyword evidence="5 8" id="KW-1133">Transmembrane helix</keyword>
<feature type="transmembrane region" description="Helical" evidence="8">
    <location>
        <begin position="333"/>
        <end position="352"/>
    </location>
</feature>
<dbReference type="PANTHER" id="PTHR11662">
    <property type="entry name" value="SOLUTE CARRIER FAMILY 17"/>
    <property type="match status" value="1"/>
</dbReference>
<dbReference type="InterPro" id="IPR020846">
    <property type="entry name" value="MFS_dom"/>
</dbReference>
<feature type="compositionally biased region" description="Basic and acidic residues" evidence="7">
    <location>
        <begin position="507"/>
        <end position="529"/>
    </location>
</feature>
<reference evidence="10" key="1">
    <citation type="submission" date="2021-12" db="EMBL/GenBank/DDBJ databases">
        <authorList>
            <person name="King R."/>
        </authorList>
    </citation>
    <scope>NUCLEOTIDE SEQUENCE</scope>
</reference>
<dbReference type="EMBL" id="OV121132">
    <property type="protein sequence ID" value="CAH0546865.1"/>
    <property type="molecule type" value="Genomic_DNA"/>
</dbReference>
<feature type="transmembrane region" description="Helical" evidence="8">
    <location>
        <begin position="18"/>
        <end position="41"/>
    </location>
</feature>
<feature type="domain" description="Major facilitator superfamily (MFS) profile" evidence="9">
    <location>
        <begin position="59"/>
        <end position="489"/>
    </location>
</feature>
<dbReference type="GO" id="GO:0006820">
    <property type="term" value="P:monoatomic anion transport"/>
    <property type="evidence" value="ECO:0007669"/>
    <property type="project" value="TreeGrafter"/>
</dbReference>
<dbReference type="PROSITE" id="PS50850">
    <property type="entry name" value="MFS"/>
    <property type="match status" value="1"/>
</dbReference>
<feature type="compositionally biased region" description="Polar residues" evidence="7">
    <location>
        <begin position="530"/>
        <end position="541"/>
    </location>
</feature>
<evidence type="ECO:0000256" key="1">
    <source>
        <dbReference type="ARBA" id="ARBA00004141"/>
    </source>
</evidence>
<feature type="transmembrane region" description="Helical" evidence="8">
    <location>
        <begin position="373"/>
        <end position="390"/>
    </location>
</feature>
<dbReference type="InterPro" id="IPR050382">
    <property type="entry name" value="MFS_Na/Anion_cotransporter"/>
</dbReference>
<keyword evidence="3 8" id="KW-0812">Transmembrane</keyword>
<keyword evidence="11" id="KW-1185">Reference proteome</keyword>
<evidence type="ECO:0000313" key="11">
    <source>
        <dbReference type="Proteomes" id="UP001154078"/>
    </source>
</evidence>
<dbReference type="FunFam" id="1.20.1250.20:FF:000003">
    <property type="entry name" value="Solute carrier family 17 member 3"/>
    <property type="match status" value="1"/>
</dbReference>
<protein>
    <recommendedName>
        <fullName evidence="9">Major facilitator superfamily (MFS) profile domain-containing protein</fullName>
    </recommendedName>
</protein>
<feature type="transmembrane region" description="Helical" evidence="8">
    <location>
        <begin position="144"/>
        <end position="163"/>
    </location>
</feature>